<sequence>MNEAPHSIDSKESQRERRYVLAVLVLVFASSHVDRQIMGILGQPIKESLALTDTQLGLMTGLMFALFYATLGMPMAMWADRGNRRNIIALSISLWSAATAICGAAANYGQLLIARIFVGVGEAGSNPPSHSIIADLYEPEVRTTAMAIFATGVNFGILIGFLLGGWVNEWIGWRWAFVIAGLPGLILGLIVRFTVHEPIRGQSDPGALVKRAPPFPVVIRTMVKKPVVLHFVLGSALASFVGYAVVLWIPVYFVRIHEVGTGMAGTWLALLIGGGGALGTFLGGYFADRLSIRHSPSWRSWIVAIAIVAALPFSLLTYFSDSAFRGFIAFVIPSILGGVFIGPTFAMVQSQMPIEMRSVAASLNLFVGNIIGLGLGPYAVGAISDALQPTYGGNSLRYALSALAIVSIWSALHFFLGGRQIRDEASLITPETPTKPPTIE</sequence>
<evidence type="ECO:0000256" key="5">
    <source>
        <dbReference type="ARBA" id="ARBA00023136"/>
    </source>
</evidence>
<evidence type="ECO:0000256" key="6">
    <source>
        <dbReference type="SAM" id="Phobius"/>
    </source>
</evidence>
<feature type="transmembrane region" description="Helical" evidence="6">
    <location>
        <begin position="326"/>
        <end position="348"/>
    </location>
</feature>
<feature type="transmembrane region" description="Helical" evidence="6">
    <location>
        <begin position="395"/>
        <end position="416"/>
    </location>
</feature>
<feature type="transmembrane region" description="Helical" evidence="6">
    <location>
        <begin position="298"/>
        <end position="320"/>
    </location>
</feature>
<keyword evidence="2" id="KW-0813">Transport</keyword>
<accession>A0A381UCH9</accession>
<evidence type="ECO:0000256" key="1">
    <source>
        <dbReference type="ARBA" id="ARBA00004141"/>
    </source>
</evidence>
<dbReference type="SUPFAM" id="SSF103473">
    <property type="entry name" value="MFS general substrate transporter"/>
    <property type="match status" value="1"/>
</dbReference>
<evidence type="ECO:0000256" key="2">
    <source>
        <dbReference type="ARBA" id="ARBA00022448"/>
    </source>
</evidence>
<dbReference type="PROSITE" id="PS50850">
    <property type="entry name" value="MFS"/>
    <property type="match status" value="1"/>
</dbReference>
<dbReference type="CDD" id="cd17328">
    <property type="entry name" value="MFS_spinster_like"/>
    <property type="match status" value="1"/>
</dbReference>
<gene>
    <name evidence="8" type="ORF">METZ01_LOCUS78703</name>
</gene>
<protein>
    <recommendedName>
        <fullName evidence="7">Major facilitator superfamily (MFS) profile domain-containing protein</fullName>
    </recommendedName>
</protein>
<keyword evidence="3 6" id="KW-0812">Transmembrane</keyword>
<proteinExistence type="predicted"/>
<dbReference type="InterPro" id="IPR011701">
    <property type="entry name" value="MFS"/>
</dbReference>
<dbReference type="InterPro" id="IPR020846">
    <property type="entry name" value="MFS_dom"/>
</dbReference>
<name>A0A381UCH9_9ZZZZ</name>
<reference evidence="8" key="1">
    <citation type="submission" date="2018-05" db="EMBL/GenBank/DDBJ databases">
        <authorList>
            <person name="Lanie J.A."/>
            <person name="Ng W.-L."/>
            <person name="Kazmierczak K.M."/>
            <person name="Andrzejewski T.M."/>
            <person name="Davidsen T.M."/>
            <person name="Wayne K.J."/>
            <person name="Tettelin H."/>
            <person name="Glass J.I."/>
            <person name="Rusch D."/>
            <person name="Podicherti R."/>
            <person name="Tsui H.-C.T."/>
            <person name="Winkler M.E."/>
        </authorList>
    </citation>
    <scope>NUCLEOTIDE SEQUENCE</scope>
</reference>
<feature type="transmembrane region" description="Helical" evidence="6">
    <location>
        <begin position="227"/>
        <end position="253"/>
    </location>
</feature>
<dbReference type="Gene3D" id="1.20.1250.20">
    <property type="entry name" value="MFS general substrate transporter like domains"/>
    <property type="match status" value="1"/>
</dbReference>
<feature type="transmembrane region" description="Helical" evidence="6">
    <location>
        <begin position="265"/>
        <end position="286"/>
    </location>
</feature>
<dbReference type="InterPro" id="IPR044770">
    <property type="entry name" value="MFS_spinster-like"/>
</dbReference>
<dbReference type="GO" id="GO:0022857">
    <property type="term" value="F:transmembrane transporter activity"/>
    <property type="evidence" value="ECO:0007669"/>
    <property type="project" value="InterPro"/>
</dbReference>
<feature type="domain" description="Major facilitator superfamily (MFS) profile" evidence="7">
    <location>
        <begin position="20"/>
        <end position="422"/>
    </location>
</feature>
<evidence type="ECO:0000259" key="7">
    <source>
        <dbReference type="PROSITE" id="PS50850"/>
    </source>
</evidence>
<feature type="transmembrane region" description="Helical" evidence="6">
    <location>
        <begin position="58"/>
        <end position="79"/>
    </location>
</feature>
<organism evidence="8">
    <name type="scientific">marine metagenome</name>
    <dbReference type="NCBI Taxonomy" id="408172"/>
    <lineage>
        <taxon>unclassified sequences</taxon>
        <taxon>metagenomes</taxon>
        <taxon>ecological metagenomes</taxon>
    </lineage>
</organism>
<evidence type="ECO:0000256" key="4">
    <source>
        <dbReference type="ARBA" id="ARBA00022989"/>
    </source>
</evidence>
<evidence type="ECO:0000256" key="3">
    <source>
        <dbReference type="ARBA" id="ARBA00022692"/>
    </source>
</evidence>
<comment type="subcellular location">
    <subcellularLocation>
        <location evidence="1">Membrane</location>
        <topology evidence="1">Multi-pass membrane protein</topology>
    </subcellularLocation>
</comment>
<keyword evidence="4 6" id="KW-1133">Transmembrane helix</keyword>
<evidence type="ECO:0000313" key="8">
    <source>
        <dbReference type="EMBL" id="SVA25849.1"/>
    </source>
</evidence>
<dbReference type="EMBL" id="UINC01006160">
    <property type="protein sequence ID" value="SVA25849.1"/>
    <property type="molecule type" value="Genomic_DNA"/>
</dbReference>
<feature type="transmembrane region" description="Helical" evidence="6">
    <location>
        <begin position="360"/>
        <end position="383"/>
    </location>
</feature>
<dbReference type="AlphaFoldDB" id="A0A381UCH9"/>
<dbReference type="PANTHER" id="PTHR23505:SF79">
    <property type="entry name" value="PROTEIN SPINSTER"/>
    <property type="match status" value="1"/>
</dbReference>
<dbReference type="InterPro" id="IPR036259">
    <property type="entry name" value="MFS_trans_sf"/>
</dbReference>
<feature type="transmembrane region" description="Helical" evidence="6">
    <location>
        <begin position="173"/>
        <end position="195"/>
    </location>
</feature>
<feature type="transmembrane region" description="Helical" evidence="6">
    <location>
        <begin position="19"/>
        <end position="38"/>
    </location>
</feature>
<feature type="transmembrane region" description="Helical" evidence="6">
    <location>
        <begin position="146"/>
        <end position="167"/>
    </location>
</feature>
<dbReference type="PANTHER" id="PTHR23505">
    <property type="entry name" value="SPINSTER"/>
    <property type="match status" value="1"/>
</dbReference>
<dbReference type="Pfam" id="PF07690">
    <property type="entry name" value="MFS_1"/>
    <property type="match status" value="1"/>
</dbReference>
<keyword evidence="5 6" id="KW-0472">Membrane</keyword>
<dbReference type="GO" id="GO:0016020">
    <property type="term" value="C:membrane"/>
    <property type="evidence" value="ECO:0007669"/>
    <property type="project" value="UniProtKB-SubCell"/>
</dbReference>